<evidence type="ECO:0000256" key="2">
    <source>
        <dbReference type="ARBA" id="ARBA00023315"/>
    </source>
</evidence>
<proteinExistence type="inferred from homology"/>
<dbReference type="GO" id="GO:0005737">
    <property type="term" value="C:cytoplasm"/>
    <property type="evidence" value="ECO:0007669"/>
    <property type="project" value="TreeGrafter"/>
</dbReference>
<dbReference type="Proteomes" id="UP000533598">
    <property type="component" value="Unassembled WGS sequence"/>
</dbReference>
<dbReference type="PROSITE" id="PS51186">
    <property type="entry name" value="GNAT"/>
    <property type="match status" value="1"/>
</dbReference>
<sequence>MPVIERLRLEHAAAVLAFELANRAYFAASVPDRGDDYFTGFQQRHHALLAEQAAGVCHFHVVLGEGGEVLGRVNLVDVADGCAELGFRIAEQAAGQGLATAVVREMCALAARDYGLASLRAAAAVDNLGSRAVLGRAGFTPTGEQVLLSGQPGLRYLLRLAAPAITR</sequence>
<reference evidence="5 6" key="1">
    <citation type="submission" date="2020-08" db="EMBL/GenBank/DDBJ databases">
        <title>Sequencing the genomes of 1000 actinobacteria strains.</title>
        <authorList>
            <person name="Klenk H.-P."/>
        </authorList>
    </citation>
    <scope>NUCLEOTIDE SEQUENCE [LARGE SCALE GENOMIC DNA]</scope>
    <source>
        <strain evidence="5 6">DSM 44230</strain>
    </source>
</reference>
<dbReference type="InterPro" id="IPR016181">
    <property type="entry name" value="Acyl_CoA_acyltransferase"/>
</dbReference>
<dbReference type="PANTHER" id="PTHR43792:SF8">
    <property type="entry name" value="[RIBOSOMAL PROTEIN US5]-ALANINE N-ACETYLTRANSFERASE"/>
    <property type="match status" value="1"/>
</dbReference>
<dbReference type="Pfam" id="PF13302">
    <property type="entry name" value="Acetyltransf_3"/>
    <property type="match status" value="1"/>
</dbReference>
<dbReference type="PANTHER" id="PTHR43792">
    <property type="entry name" value="GNAT FAMILY, PUTATIVE (AFU_ORTHOLOGUE AFUA_3G00765)-RELATED-RELATED"/>
    <property type="match status" value="1"/>
</dbReference>
<protein>
    <submittedName>
        <fullName evidence="5">Ribosomal-protein-alanine N-acetyltransferase</fullName>
        <ecNumber evidence="5">2.3.1.267</ecNumber>
    </submittedName>
</protein>
<evidence type="ECO:0000313" key="5">
    <source>
        <dbReference type="EMBL" id="MBB4676896.1"/>
    </source>
</evidence>
<dbReference type="EC" id="2.3.1.267" evidence="5"/>
<name>A0A7W7FSB1_9PSEU</name>
<evidence type="ECO:0000256" key="1">
    <source>
        <dbReference type="ARBA" id="ARBA00022679"/>
    </source>
</evidence>
<dbReference type="SUPFAM" id="SSF55729">
    <property type="entry name" value="Acyl-CoA N-acyltransferases (Nat)"/>
    <property type="match status" value="1"/>
</dbReference>
<dbReference type="Gene3D" id="3.40.630.30">
    <property type="match status" value="1"/>
</dbReference>
<dbReference type="InterPro" id="IPR000182">
    <property type="entry name" value="GNAT_dom"/>
</dbReference>
<evidence type="ECO:0000259" key="4">
    <source>
        <dbReference type="PROSITE" id="PS51186"/>
    </source>
</evidence>
<dbReference type="AlphaFoldDB" id="A0A7W7FSB1"/>
<keyword evidence="6" id="KW-1185">Reference proteome</keyword>
<gene>
    <name evidence="5" type="ORF">HNR67_003014</name>
</gene>
<dbReference type="RefSeq" id="WP_185002696.1">
    <property type="nucleotide sequence ID" value="NZ_BAAAUI010000012.1"/>
</dbReference>
<comment type="similarity">
    <text evidence="3">Belongs to the acetyltransferase family. RimJ subfamily.</text>
</comment>
<organism evidence="5 6">
    <name type="scientific">Crossiella cryophila</name>
    <dbReference type="NCBI Taxonomy" id="43355"/>
    <lineage>
        <taxon>Bacteria</taxon>
        <taxon>Bacillati</taxon>
        <taxon>Actinomycetota</taxon>
        <taxon>Actinomycetes</taxon>
        <taxon>Pseudonocardiales</taxon>
        <taxon>Pseudonocardiaceae</taxon>
        <taxon>Crossiella</taxon>
    </lineage>
</organism>
<feature type="domain" description="N-acetyltransferase" evidence="4">
    <location>
        <begin position="2"/>
        <end position="163"/>
    </location>
</feature>
<evidence type="ECO:0000313" key="6">
    <source>
        <dbReference type="Proteomes" id="UP000533598"/>
    </source>
</evidence>
<evidence type="ECO:0000256" key="3">
    <source>
        <dbReference type="ARBA" id="ARBA00038502"/>
    </source>
</evidence>
<dbReference type="InterPro" id="IPR051531">
    <property type="entry name" value="N-acetyltransferase"/>
</dbReference>
<keyword evidence="1 5" id="KW-0808">Transferase</keyword>
<keyword evidence="2 5" id="KW-0012">Acyltransferase</keyword>
<comment type="caution">
    <text evidence="5">The sequence shown here is derived from an EMBL/GenBank/DDBJ whole genome shotgun (WGS) entry which is preliminary data.</text>
</comment>
<dbReference type="GO" id="GO:0008999">
    <property type="term" value="F:protein-N-terminal-alanine acetyltransferase activity"/>
    <property type="evidence" value="ECO:0007669"/>
    <property type="project" value="UniProtKB-EC"/>
</dbReference>
<accession>A0A7W7FSB1</accession>
<dbReference type="EMBL" id="JACHMH010000001">
    <property type="protein sequence ID" value="MBB4676896.1"/>
    <property type="molecule type" value="Genomic_DNA"/>
</dbReference>